<dbReference type="Proteomes" id="UP000807504">
    <property type="component" value="Unassembled WGS sequence"/>
</dbReference>
<gene>
    <name evidence="2" type="ORF">HNY73_004330</name>
</gene>
<proteinExistence type="predicted"/>
<keyword evidence="3" id="KW-1185">Reference proteome</keyword>
<dbReference type="EMBL" id="JABXBU010000003">
    <property type="protein sequence ID" value="KAF8792774.1"/>
    <property type="molecule type" value="Genomic_DNA"/>
</dbReference>
<reference evidence="2" key="1">
    <citation type="journal article" date="2020" name="bioRxiv">
        <title>Chromosome-level reference genome of the European wasp spider Argiope bruennichi: a resource for studies on range expansion and evolutionary adaptation.</title>
        <authorList>
            <person name="Sheffer M.M."/>
            <person name="Hoppe A."/>
            <person name="Krehenwinkel H."/>
            <person name="Uhl G."/>
            <person name="Kuss A.W."/>
            <person name="Jensen L."/>
            <person name="Jensen C."/>
            <person name="Gillespie R.G."/>
            <person name="Hoff K.J."/>
            <person name="Prost S."/>
        </authorList>
    </citation>
    <scope>NUCLEOTIDE SEQUENCE</scope>
</reference>
<evidence type="ECO:0000256" key="1">
    <source>
        <dbReference type="SAM" id="SignalP"/>
    </source>
</evidence>
<sequence>MYFVLYATAVFFVFGRLCGKVEDLIEQRDAAVGHFDYWDLFGVGGHCTYRRRKCESEEGRDTNKQRLLISCTAGGDLAILHCSQIMQILCCFRGSTARWKLIAQESLFHSPKWQCVEGILAGESKERVRMISLILRSRGVNEICASTGESINWEICLPKEVNKGKNIRADVEKRTKMDFIVLSMIIALTRIMVGAEF</sequence>
<evidence type="ECO:0000313" key="2">
    <source>
        <dbReference type="EMBL" id="KAF8792774.1"/>
    </source>
</evidence>
<organism evidence="2 3">
    <name type="scientific">Argiope bruennichi</name>
    <name type="common">Wasp spider</name>
    <name type="synonym">Aranea bruennichi</name>
    <dbReference type="NCBI Taxonomy" id="94029"/>
    <lineage>
        <taxon>Eukaryota</taxon>
        <taxon>Metazoa</taxon>
        <taxon>Ecdysozoa</taxon>
        <taxon>Arthropoda</taxon>
        <taxon>Chelicerata</taxon>
        <taxon>Arachnida</taxon>
        <taxon>Araneae</taxon>
        <taxon>Araneomorphae</taxon>
        <taxon>Entelegynae</taxon>
        <taxon>Araneoidea</taxon>
        <taxon>Araneidae</taxon>
        <taxon>Argiope</taxon>
    </lineage>
</organism>
<evidence type="ECO:0000313" key="3">
    <source>
        <dbReference type="Proteomes" id="UP000807504"/>
    </source>
</evidence>
<dbReference type="AlphaFoldDB" id="A0A8T0FNL8"/>
<feature type="chain" id="PRO_5035918757" evidence="1">
    <location>
        <begin position="20"/>
        <end position="197"/>
    </location>
</feature>
<name>A0A8T0FNL8_ARGBR</name>
<protein>
    <submittedName>
        <fullName evidence="2">Uncharacterized protein</fullName>
    </submittedName>
</protein>
<comment type="caution">
    <text evidence="2">The sequence shown here is derived from an EMBL/GenBank/DDBJ whole genome shotgun (WGS) entry which is preliminary data.</text>
</comment>
<reference evidence="2" key="2">
    <citation type="submission" date="2020-06" db="EMBL/GenBank/DDBJ databases">
        <authorList>
            <person name="Sheffer M."/>
        </authorList>
    </citation>
    <scope>NUCLEOTIDE SEQUENCE</scope>
</reference>
<feature type="signal peptide" evidence="1">
    <location>
        <begin position="1"/>
        <end position="19"/>
    </location>
</feature>
<accession>A0A8T0FNL8</accession>
<keyword evidence="1" id="KW-0732">Signal</keyword>